<evidence type="ECO:0000313" key="1">
    <source>
        <dbReference type="EMBL" id="SDF56796.1"/>
    </source>
</evidence>
<dbReference type="STRING" id="660518.SAMN05216218_107136"/>
<proteinExistence type="predicted"/>
<dbReference type="InterPro" id="IPR010667">
    <property type="entry name" value="Phage_T4_Gp19"/>
</dbReference>
<dbReference type="Proteomes" id="UP000199076">
    <property type="component" value="Unassembled WGS sequence"/>
</dbReference>
<dbReference type="EMBL" id="FNBK01000007">
    <property type="protein sequence ID" value="SDF56796.1"/>
    <property type="molecule type" value="Genomic_DNA"/>
</dbReference>
<accession>A0A1G7M5C6</accession>
<dbReference type="InterPro" id="IPR011747">
    <property type="entry name" value="CHP02241"/>
</dbReference>
<organism evidence="1 2">
    <name type="scientific">Halorientalis regularis</name>
    <dbReference type="NCBI Taxonomy" id="660518"/>
    <lineage>
        <taxon>Archaea</taxon>
        <taxon>Methanobacteriati</taxon>
        <taxon>Methanobacteriota</taxon>
        <taxon>Stenosarchaea group</taxon>
        <taxon>Halobacteria</taxon>
        <taxon>Halobacteriales</taxon>
        <taxon>Haloarculaceae</taxon>
        <taxon>Halorientalis</taxon>
    </lineage>
</organism>
<dbReference type="RefSeq" id="WP_092691733.1">
    <property type="nucleotide sequence ID" value="NZ_FNBK01000007.1"/>
</dbReference>
<protein>
    <submittedName>
        <fullName evidence="1">Conserved hypothetical phage tail region protein</fullName>
    </submittedName>
</protein>
<gene>
    <name evidence="1" type="ORF">SAMN05216218_107136</name>
</gene>
<dbReference type="NCBIfam" id="TIGR02241">
    <property type="entry name" value="conserved hypothetical phage tail region protein"/>
    <property type="match status" value="1"/>
</dbReference>
<dbReference type="Pfam" id="PF06841">
    <property type="entry name" value="Phage_T4_gp19"/>
    <property type="match status" value="1"/>
</dbReference>
<keyword evidence="2" id="KW-1185">Reference proteome</keyword>
<dbReference type="AlphaFoldDB" id="A0A1G7M5C6"/>
<dbReference type="OrthoDB" id="372229at2157"/>
<dbReference type="PANTHER" id="PTHR38009:SF1">
    <property type="entry name" value="CONSERVED HYPOTHETICAL PHAGE TAIL PROTEIN"/>
    <property type="match status" value="1"/>
</dbReference>
<reference evidence="2" key="1">
    <citation type="submission" date="2016-10" db="EMBL/GenBank/DDBJ databases">
        <authorList>
            <person name="Varghese N."/>
            <person name="Submissions S."/>
        </authorList>
    </citation>
    <scope>NUCLEOTIDE SEQUENCE [LARGE SCALE GENOMIC DNA]</scope>
    <source>
        <strain evidence="2">IBRC-M 10760</strain>
    </source>
</reference>
<evidence type="ECO:0000313" key="2">
    <source>
        <dbReference type="Proteomes" id="UP000199076"/>
    </source>
</evidence>
<sequence length="146" mass="16448">MPDKHGPYRNVRFLLEIDGIAKAGFAECRQPTSSTDVIEYREGTDPPTVRQLAGLNRYGRVVLRSGVTDDSIVLYEWRKLVEQGKVDEARRTVAIVVLDREGEAGPRWELRDVWPATYQAPRLDATGEDVAIESLELVCEGFERTA</sequence>
<dbReference type="GO" id="GO:0005198">
    <property type="term" value="F:structural molecule activity"/>
    <property type="evidence" value="ECO:0007669"/>
    <property type="project" value="InterPro"/>
</dbReference>
<name>A0A1G7M5C6_9EURY</name>
<dbReference type="PANTHER" id="PTHR38009">
    <property type="entry name" value="CONSERVED HYPOTHETICAL PHAGE TAIL PROTEIN"/>
    <property type="match status" value="1"/>
</dbReference>